<accession>A0A7Z0J8I9</accession>
<reference evidence="1 2" key="1">
    <citation type="submission" date="2020-07" db="EMBL/GenBank/DDBJ databases">
        <title>Sequencing the genomes of 1000 actinobacteria strains.</title>
        <authorList>
            <person name="Klenk H.-P."/>
        </authorList>
    </citation>
    <scope>NUCLEOTIDE SEQUENCE [LARGE SCALE GENOMIC DNA]</scope>
    <source>
        <strain evidence="1 2">DSM 44442</strain>
    </source>
</reference>
<dbReference type="SUPFAM" id="SSF103032">
    <property type="entry name" value="Hypothetical protein YwqG"/>
    <property type="match status" value="1"/>
</dbReference>
<dbReference type="Proteomes" id="UP000572051">
    <property type="component" value="Unassembled WGS sequence"/>
</dbReference>
<dbReference type="Pfam" id="PF09234">
    <property type="entry name" value="DUF1963"/>
    <property type="match status" value="1"/>
</dbReference>
<dbReference type="EMBL" id="JACCFS010000001">
    <property type="protein sequence ID" value="NYJ32777.1"/>
    <property type="molecule type" value="Genomic_DNA"/>
</dbReference>
<dbReference type="AlphaFoldDB" id="A0A7Z0J8I9"/>
<dbReference type="Gene3D" id="2.30.320.10">
    <property type="entry name" value="YwqG-like"/>
    <property type="match status" value="1"/>
</dbReference>
<proteinExistence type="predicted"/>
<gene>
    <name evidence="1" type="ORF">HNR10_000658</name>
</gene>
<evidence type="ECO:0000313" key="2">
    <source>
        <dbReference type="Proteomes" id="UP000572051"/>
    </source>
</evidence>
<sequence>MDSFQAYRDAARKDGVPEHAIDLALRLARPQIEFSATSEGGGVLAGRYGGLPPLPPGAGDDDGADLIASVDCAALPQGGLDLPLPSDGNLLFFANNSDSDEILEDIGRVVYVPAAAVTAERTPDGDAEYTDPRPLYARTVWSLPTAGDDAVVVDDEARRVYEEHELEDSDDREGFWKIDLLLGGYAYSPQDPPIMGASPDDERGGWVLLAQARYEMRDDSGFTGCPFWIIRRDDLAELDFDAARVVMWSHH</sequence>
<protein>
    <recommendedName>
        <fullName evidence="3">DUF1963 domain-containing protein</fullName>
    </recommendedName>
</protein>
<comment type="caution">
    <text evidence="1">The sequence shown here is derived from an EMBL/GenBank/DDBJ whole genome shotgun (WGS) entry which is preliminary data.</text>
</comment>
<keyword evidence="2" id="KW-1185">Reference proteome</keyword>
<dbReference type="InterPro" id="IPR035948">
    <property type="entry name" value="YwqG-like_sf"/>
</dbReference>
<evidence type="ECO:0000313" key="1">
    <source>
        <dbReference type="EMBL" id="NYJ32777.1"/>
    </source>
</evidence>
<dbReference type="InterPro" id="IPR015315">
    <property type="entry name" value="DUF1963"/>
</dbReference>
<dbReference type="RefSeq" id="WP_312889089.1">
    <property type="nucleotide sequence ID" value="NZ_JACCFS010000001.1"/>
</dbReference>
<evidence type="ECO:0008006" key="3">
    <source>
        <dbReference type="Google" id="ProtNLM"/>
    </source>
</evidence>
<name>A0A7Z0J8I9_9ACTN</name>
<organism evidence="1 2">
    <name type="scientific">Nocardiopsis aegyptia</name>
    <dbReference type="NCBI Taxonomy" id="220378"/>
    <lineage>
        <taxon>Bacteria</taxon>
        <taxon>Bacillati</taxon>
        <taxon>Actinomycetota</taxon>
        <taxon>Actinomycetes</taxon>
        <taxon>Streptosporangiales</taxon>
        <taxon>Nocardiopsidaceae</taxon>
        <taxon>Nocardiopsis</taxon>
    </lineage>
</organism>